<evidence type="ECO:0000256" key="1">
    <source>
        <dbReference type="SAM" id="Phobius"/>
    </source>
</evidence>
<feature type="signal peptide" evidence="2">
    <location>
        <begin position="1"/>
        <end position="26"/>
    </location>
</feature>
<keyword evidence="8" id="KW-1185">Reference proteome</keyword>
<dbReference type="AlphaFoldDB" id="A0A218WQ58"/>
<dbReference type="Pfam" id="PF07714">
    <property type="entry name" value="PK_Tyr_Ser-Thr"/>
    <property type="match status" value="1"/>
</dbReference>
<dbReference type="CDD" id="cd00118">
    <property type="entry name" value="LysM"/>
    <property type="match status" value="1"/>
</dbReference>
<dbReference type="InterPro" id="IPR052611">
    <property type="entry name" value="Plant_RLK_LysM"/>
</dbReference>
<dbReference type="PANTHER" id="PTHR45927:SF7">
    <property type="entry name" value="LYSM-DOMAIN RECEPTOR-LIKE KINASE"/>
    <property type="match status" value="1"/>
</dbReference>
<evidence type="ECO:0000313" key="8">
    <source>
        <dbReference type="Proteomes" id="UP000233551"/>
    </source>
</evidence>
<keyword evidence="1" id="KW-0812">Transmembrane</keyword>
<dbReference type="STRING" id="22663.A0A218WQ58"/>
<dbReference type="OrthoDB" id="4062651at2759"/>
<dbReference type="InterPro" id="IPR056562">
    <property type="entry name" value="LysM2_CERK1_LYK3_4_5"/>
</dbReference>
<feature type="transmembrane region" description="Helical" evidence="1">
    <location>
        <begin position="273"/>
        <end position="295"/>
    </location>
</feature>
<feature type="domain" description="Protein kinase" evidence="3">
    <location>
        <begin position="269"/>
        <end position="600"/>
    </location>
</feature>
<dbReference type="InterPro" id="IPR056563">
    <property type="entry name" value="LysM3_LYK4_5"/>
</dbReference>
<dbReference type="InterPro" id="IPR008266">
    <property type="entry name" value="Tyr_kinase_AS"/>
</dbReference>
<dbReference type="GO" id="GO:0005524">
    <property type="term" value="F:ATP binding"/>
    <property type="evidence" value="ECO:0007669"/>
    <property type="project" value="InterPro"/>
</dbReference>
<dbReference type="GO" id="GO:0004672">
    <property type="term" value="F:protein kinase activity"/>
    <property type="evidence" value="ECO:0007669"/>
    <property type="project" value="InterPro"/>
</dbReference>
<dbReference type="EMBL" id="PGOL01005466">
    <property type="protein sequence ID" value="PKI35084.1"/>
    <property type="molecule type" value="Genomic_DNA"/>
</dbReference>
<proteinExistence type="predicted"/>
<dbReference type="Gene3D" id="1.10.510.10">
    <property type="entry name" value="Transferase(Phosphotransferase) domain 1"/>
    <property type="match status" value="1"/>
</dbReference>
<dbReference type="InterPro" id="IPR011009">
    <property type="entry name" value="Kinase-like_dom_sf"/>
</dbReference>
<dbReference type="InterPro" id="IPR018392">
    <property type="entry name" value="LysM"/>
</dbReference>
<dbReference type="InterPro" id="IPR000719">
    <property type="entry name" value="Prot_kinase_dom"/>
</dbReference>
<reference evidence="7" key="1">
    <citation type="journal article" date="2017" name="Plant J.">
        <title>The pomegranate (Punica granatum L.) genome and the genomics of punicalagin biosynthesis.</title>
        <authorList>
            <person name="Qin G."/>
            <person name="Xu C."/>
            <person name="Ming R."/>
            <person name="Tang H."/>
            <person name="Guyot R."/>
            <person name="Kramer E.M."/>
            <person name="Hu Y."/>
            <person name="Yi X."/>
            <person name="Qi Y."/>
            <person name="Xu X."/>
            <person name="Gao Z."/>
            <person name="Pan H."/>
            <person name="Jian J."/>
            <person name="Tian Y."/>
            <person name="Yue Z."/>
            <person name="Xu Y."/>
        </authorList>
    </citation>
    <scope>NUCLEOTIDE SEQUENCE [LARGE SCALE GENOMIC DNA]</scope>
    <source>
        <strain evidence="7">cv. Dabenzi</strain>
    </source>
</reference>
<keyword evidence="1" id="KW-1133">Transmembrane helix</keyword>
<dbReference type="Pfam" id="PF23473">
    <property type="entry name" value="LysM3_LYK4_5"/>
    <property type="match status" value="1"/>
</dbReference>
<comment type="caution">
    <text evidence="5">The sequence shown here is derived from an EMBL/GenBank/DDBJ whole genome shotgun (WGS) entry which is preliminary data.</text>
</comment>
<gene>
    <name evidence="5" type="ORF">CDL15_Pgr003993</name>
    <name evidence="6" type="ORF">CRG98_044524</name>
</gene>
<dbReference type="PANTHER" id="PTHR45927">
    <property type="entry name" value="LYSM-DOMAIN RECEPTOR-LIKE KINASE-RELATED"/>
    <property type="match status" value="1"/>
</dbReference>
<dbReference type="Pfam" id="PF23472">
    <property type="entry name" value="LysM2_CERK1_LYK3_4_5"/>
    <property type="match status" value="1"/>
</dbReference>
<dbReference type="Gene3D" id="3.10.350.10">
    <property type="entry name" value="LysM domain"/>
    <property type="match status" value="1"/>
</dbReference>
<evidence type="ECO:0000259" key="4">
    <source>
        <dbReference type="PROSITE" id="PS51782"/>
    </source>
</evidence>
<dbReference type="PROSITE" id="PS51782">
    <property type="entry name" value="LYSM"/>
    <property type="match status" value="1"/>
</dbReference>
<feature type="chain" id="PRO_5014071751" evidence="2">
    <location>
        <begin position="27"/>
        <end position="618"/>
    </location>
</feature>
<name>A0A218WQ58_PUNGR</name>
<dbReference type="InterPro" id="IPR036779">
    <property type="entry name" value="LysM_dom_sf"/>
</dbReference>
<evidence type="ECO:0000256" key="2">
    <source>
        <dbReference type="SAM" id="SignalP"/>
    </source>
</evidence>
<evidence type="ECO:0000259" key="3">
    <source>
        <dbReference type="PROSITE" id="PS50011"/>
    </source>
</evidence>
<evidence type="ECO:0000313" key="5">
    <source>
        <dbReference type="EMBL" id="OWM74490.1"/>
    </source>
</evidence>
<sequence length="618" mass="68650">MEDPSTMKQFFLGLLMLALLARLAYPQQTYMGNSVLACNADDRMDPSSDFLYTCNGLNQACLAFLIFKSQPPFDSVPAISALMSSDLDELARINNVTRLTVFPPNREVIVPVNCSCSRRYYKAMTRFHVTDKGAGDNFFTVANSTFQGLASCNSLKQASSKYEGNELRVPLRCACPTKNQSLSGTRYLLTYSISWGDTILGISDRFNATVESTFEANGLLDDNPTIFPFTTILVPLRAKPLSSQMRVSFHGPGQAHPPPPAPVSVNRKLNIKIFLGFGISASCSLVLAVVLFSAFQLYKKRQQRILDHSIVYEERKRKMLLPADLRVEIASLEGVLRIFLFEELQKATRNFSSTNRIEGSVYLGTFGQETLAVKKKSVDNVSEEVNILKKINHFNLIRLRGFCNGMNGCFYLVFEFMGGGSLKEWLKDNRSSRKIKSWRQRIQIALDVANGLHYLHNFTEPGYVHGDITSSNILLNPDLRAKIVNFSLAKAKSEIASSEGAGPMTTKVDVYAFGIVMLELITTKDLAFSRNGKKILLSERVFSVGEDEIWPFINPSLGKAAKELVAKMVKLSLTCLAPELENRPGMDEVVSVLLRIQAGFPSSKLEPSSVNTASGKKR</sequence>
<dbReference type="SUPFAM" id="SSF56112">
    <property type="entry name" value="Protein kinase-like (PK-like)"/>
    <property type="match status" value="1"/>
</dbReference>
<dbReference type="InterPro" id="IPR056561">
    <property type="entry name" value="NFP_LYK_LysM1"/>
</dbReference>
<keyword evidence="2" id="KW-0732">Signal</keyword>
<feature type="domain" description="LysM" evidence="4">
    <location>
        <begin position="189"/>
        <end position="234"/>
    </location>
</feature>
<protein>
    <submittedName>
        <fullName evidence="5">Uncharacterized protein</fullName>
    </submittedName>
</protein>
<dbReference type="PROSITE" id="PS50011">
    <property type="entry name" value="PROTEIN_KINASE_DOM"/>
    <property type="match status" value="1"/>
</dbReference>
<dbReference type="GO" id="GO:0005886">
    <property type="term" value="C:plasma membrane"/>
    <property type="evidence" value="ECO:0007669"/>
    <property type="project" value="UniProtKB-ARBA"/>
</dbReference>
<dbReference type="GeneID" id="116215151"/>
<evidence type="ECO:0000313" key="6">
    <source>
        <dbReference type="EMBL" id="PKI35084.1"/>
    </source>
</evidence>
<accession>A0A218WQ58</accession>
<reference evidence="6 8" key="3">
    <citation type="submission" date="2017-11" db="EMBL/GenBank/DDBJ databases">
        <title>De-novo sequencing of pomegranate (Punica granatum L.) genome.</title>
        <authorList>
            <person name="Akparov Z."/>
            <person name="Amiraslanov A."/>
            <person name="Hajiyeva S."/>
            <person name="Abbasov M."/>
            <person name="Kaur K."/>
            <person name="Hamwieh A."/>
            <person name="Solovyev V."/>
            <person name="Salamov A."/>
            <person name="Braich B."/>
            <person name="Kosarev P."/>
            <person name="Mahmoud A."/>
            <person name="Hajiyev E."/>
            <person name="Babayeva S."/>
            <person name="Izzatullayeva V."/>
            <person name="Mammadov A."/>
            <person name="Mammadov A."/>
            <person name="Sharifova S."/>
            <person name="Ojaghi J."/>
            <person name="Eynullazada K."/>
            <person name="Bayramov B."/>
            <person name="Abdulazimova A."/>
            <person name="Shahmuradov I."/>
        </authorList>
    </citation>
    <scope>NUCLEOTIDE SEQUENCE [LARGE SCALE GENOMIC DNA]</scope>
    <source>
        <strain evidence="6">AG2017</strain>
        <strain evidence="8">cv. AG2017</strain>
        <tissue evidence="6">Leaf</tissue>
    </source>
</reference>
<reference evidence="5" key="2">
    <citation type="submission" date="2017-06" db="EMBL/GenBank/DDBJ databases">
        <title>The pomegranate genome and the genomics of punicalagin biosynthesis.</title>
        <authorList>
            <person name="Xu C."/>
        </authorList>
    </citation>
    <scope>NUCLEOTIDE SEQUENCE [LARGE SCALE GENOMIC DNA]</scope>
    <source>
        <tissue evidence="5">Fresh leaf</tissue>
    </source>
</reference>
<dbReference type="Proteomes" id="UP000233551">
    <property type="component" value="Unassembled WGS sequence"/>
</dbReference>
<organism evidence="5 7">
    <name type="scientific">Punica granatum</name>
    <name type="common">Pomegranate</name>
    <dbReference type="NCBI Taxonomy" id="22663"/>
    <lineage>
        <taxon>Eukaryota</taxon>
        <taxon>Viridiplantae</taxon>
        <taxon>Streptophyta</taxon>
        <taxon>Embryophyta</taxon>
        <taxon>Tracheophyta</taxon>
        <taxon>Spermatophyta</taxon>
        <taxon>Magnoliopsida</taxon>
        <taxon>eudicotyledons</taxon>
        <taxon>Gunneridae</taxon>
        <taxon>Pentapetalae</taxon>
        <taxon>rosids</taxon>
        <taxon>malvids</taxon>
        <taxon>Myrtales</taxon>
        <taxon>Lythraceae</taxon>
        <taxon>Punica</taxon>
    </lineage>
</organism>
<dbReference type="InterPro" id="IPR001245">
    <property type="entry name" value="Ser-Thr/Tyr_kinase_cat_dom"/>
</dbReference>
<dbReference type="Proteomes" id="UP000197138">
    <property type="component" value="Unassembled WGS sequence"/>
</dbReference>
<dbReference type="EMBL" id="MTKT01003769">
    <property type="protein sequence ID" value="OWM74490.1"/>
    <property type="molecule type" value="Genomic_DNA"/>
</dbReference>
<evidence type="ECO:0000313" key="7">
    <source>
        <dbReference type="Proteomes" id="UP000197138"/>
    </source>
</evidence>
<dbReference type="PROSITE" id="PS00109">
    <property type="entry name" value="PROTEIN_KINASE_TYR"/>
    <property type="match status" value="1"/>
</dbReference>
<keyword evidence="1" id="KW-0472">Membrane</keyword>
<dbReference type="Pfam" id="PF23446">
    <property type="entry name" value="LysM1_NFP_LYK"/>
    <property type="match status" value="1"/>
</dbReference>